<keyword evidence="6" id="KW-1185">Reference proteome</keyword>
<dbReference type="Gene3D" id="1.10.630.10">
    <property type="entry name" value="Cytochrome P450"/>
    <property type="match status" value="1"/>
</dbReference>
<dbReference type="PANTHER" id="PTHR24300:SF375">
    <property type="entry name" value="CYTOCHROME P450 FAMILY"/>
    <property type="match status" value="1"/>
</dbReference>
<dbReference type="InterPro" id="IPR001128">
    <property type="entry name" value="Cyt_P450"/>
</dbReference>
<protein>
    <submittedName>
        <fullName evidence="5">27783_t:CDS:1</fullName>
    </submittedName>
</protein>
<dbReference type="GO" id="GO:0020037">
    <property type="term" value="F:heme binding"/>
    <property type="evidence" value="ECO:0007669"/>
    <property type="project" value="InterPro"/>
</dbReference>
<dbReference type="GO" id="GO:0005737">
    <property type="term" value="C:cytoplasm"/>
    <property type="evidence" value="ECO:0007669"/>
    <property type="project" value="TreeGrafter"/>
</dbReference>
<dbReference type="CDD" id="cd00302">
    <property type="entry name" value="cytochrome_P450"/>
    <property type="match status" value="1"/>
</dbReference>
<sequence length="439" mass="50953">MEIVTFVGILLFLYIIYFYFRYFTRPNPLPGPFPLPFIGTILQIGLDPRKWAEKNLNDSVDIWEYYIGPFRVIVLCDAKYLDKIYLSYNKSKNLSRETKFFKRNIAAHDEVGITRGVVFNNDFHKWKRSRQFVTKILMSKKYQNGLINSVQKIFKGFEKQWDEKNIVTLDFSEWISLYKAEITIATVIGQPLYNLPSFDSISKAASEYIAMFAFIVFVPKVISNIVMLLGFSTMKKKSIFLNGTMRDIIKKRRNEIKDGSPTNFNLLDLLLISNSSKDSEDYIEGEQPMDDDEIENNLAESTATSIETSSTALCFLIYHIAKNPSVIEKIRAEVLKIFGSDINSIITYEALESCRYIDALVKETLRLSTPIPYNLRMLDDDERMGKFDWSSGTLFWIDHHRIMNDPNRWKEPNKFNPDRFLSEKNGGTGEYSKICKNGY</sequence>
<keyword evidence="3" id="KW-0408">Iron</keyword>
<dbReference type="PRINTS" id="PR00463">
    <property type="entry name" value="EP450I"/>
</dbReference>
<dbReference type="InterPro" id="IPR002401">
    <property type="entry name" value="Cyt_P450_E_grp-I"/>
</dbReference>
<organism evidence="5 6">
    <name type="scientific">Dentiscutata erythropus</name>
    <dbReference type="NCBI Taxonomy" id="1348616"/>
    <lineage>
        <taxon>Eukaryota</taxon>
        <taxon>Fungi</taxon>
        <taxon>Fungi incertae sedis</taxon>
        <taxon>Mucoromycota</taxon>
        <taxon>Glomeromycotina</taxon>
        <taxon>Glomeromycetes</taxon>
        <taxon>Diversisporales</taxon>
        <taxon>Gigasporaceae</taxon>
        <taxon>Dentiscutata</taxon>
    </lineage>
</organism>
<proteinExistence type="inferred from homology"/>
<dbReference type="SUPFAM" id="SSF48264">
    <property type="entry name" value="Cytochrome P450"/>
    <property type="match status" value="1"/>
</dbReference>
<dbReference type="GO" id="GO:0016712">
    <property type="term" value="F:oxidoreductase activity, acting on paired donors, with incorporation or reduction of molecular oxygen, reduced flavin or flavoprotein as one donor, and incorporation of one atom of oxygen"/>
    <property type="evidence" value="ECO:0007669"/>
    <property type="project" value="TreeGrafter"/>
</dbReference>
<evidence type="ECO:0000313" key="6">
    <source>
        <dbReference type="Proteomes" id="UP000789405"/>
    </source>
</evidence>
<keyword evidence="4" id="KW-0472">Membrane</keyword>
<dbReference type="Proteomes" id="UP000789405">
    <property type="component" value="Unassembled WGS sequence"/>
</dbReference>
<name>A0A9N9JTP9_9GLOM</name>
<feature type="non-terminal residue" evidence="5">
    <location>
        <position position="1"/>
    </location>
</feature>
<keyword evidence="2" id="KW-0479">Metal-binding</keyword>
<dbReference type="PANTHER" id="PTHR24300">
    <property type="entry name" value="CYTOCHROME P450 508A4-RELATED"/>
    <property type="match status" value="1"/>
</dbReference>
<dbReference type="OrthoDB" id="1470350at2759"/>
<evidence type="ECO:0000256" key="4">
    <source>
        <dbReference type="SAM" id="Phobius"/>
    </source>
</evidence>
<dbReference type="Pfam" id="PF00067">
    <property type="entry name" value="p450"/>
    <property type="match status" value="1"/>
</dbReference>
<gene>
    <name evidence="5" type="ORF">DERYTH_LOCUS22229</name>
</gene>
<dbReference type="GO" id="GO:0005506">
    <property type="term" value="F:iron ion binding"/>
    <property type="evidence" value="ECO:0007669"/>
    <property type="project" value="InterPro"/>
</dbReference>
<evidence type="ECO:0000313" key="5">
    <source>
        <dbReference type="EMBL" id="CAG8795209.1"/>
    </source>
</evidence>
<keyword evidence="4" id="KW-1133">Transmembrane helix</keyword>
<keyword evidence="4" id="KW-0812">Transmembrane</keyword>
<feature type="transmembrane region" description="Helical" evidence="4">
    <location>
        <begin position="6"/>
        <end position="23"/>
    </location>
</feature>
<dbReference type="GO" id="GO:0006082">
    <property type="term" value="P:organic acid metabolic process"/>
    <property type="evidence" value="ECO:0007669"/>
    <property type="project" value="TreeGrafter"/>
</dbReference>
<dbReference type="InterPro" id="IPR036396">
    <property type="entry name" value="Cyt_P450_sf"/>
</dbReference>
<evidence type="ECO:0000256" key="1">
    <source>
        <dbReference type="ARBA" id="ARBA00010617"/>
    </source>
</evidence>
<reference evidence="5" key="1">
    <citation type="submission" date="2021-06" db="EMBL/GenBank/DDBJ databases">
        <authorList>
            <person name="Kallberg Y."/>
            <person name="Tangrot J."/>
            <person name="Rosling A."/>
        </authorList>
    </citation>
    <scope>NUCLEOTIDE SEQUENCE</scope>
    <source>
        <strain evidence="5">MA453B</strain>
    </source>
</reference>
<accession>A0A9N9JTP9</accession>
<evidence type="ECO:0000256" key="2">
    <source>
        <dbReference type="ARBA" id="ARBA00022723"/>
    </source>
</evidence>
<dbReference type="GO" id="GO:0006805">
    <property type="term" value="P:xenobiotic metabolic process"/>
    <property type="evidence" value="ECO:0007669"/>
    <property type="project" value="TreeGrafter"/>
</dbReference>
<dbReference type="InterPro" id="IPR050182">
    <property type="entry name" value="Cytochrome_P450_fam2"/>
</dbReference>
<comment type="caution">
    <text evidence="5">The sequence shown here is derived from an EMBL/GenBank/DDBJ whole genome shotgun (WGS) entry which is preliminary data.</text>
</comment>
<dbReference type="EMBL" id="CAJVPY010030265">
    <property type="protein sequence ID" value="CAG8795209.1"/>
    <property type="molecule type" value="Genomic_DNA"/>
</dbReference>
<evidence type="ECO:0000256" key="3">
    <source>
        <dbReference type="ARBA" id="ARBA00023004"/>
    </source>
</evidence>
<comment type="similarity">
    <text evidence="1">Belongs to the cytochrome P450 family.</text>
</comment>
<feature type="transmembrane region" description="Helical" evidence="4">
    <location>
        <begin position="208"/>
        <end position="231"/>
    </location>
</feature>
<dbReference type="AlphaFoldDB" id="A0A9N9JTP9"/>